<dbReference type="Proteomes" id="UP000076962">
    <property type="component" value="Unassembled WGS sequence"/>
</dbReference>
<sequence>MAKQIDWHRTFGLTLTDFFTDSNFQVELEKELTVKGFSCFGKSAPLHSRNKNGRQTDKNIA</sequence>
<comment type="caution">
    <text evidence="2">The sequence shown here is derived from an EMBL/GenBank/DDBJ whole genome shotgun (WGS) entry which is preliminary data.</text>
</comment>
<accession>A0A0A6P0Z7</accession>
<proteinExistence type="predicted"/>
<protein>
    <submittedName>
        <fullName evidence="2">Uncharacterized protein</fullName>
    </submittedName>
</protein>
<evidence type="ECO:0000256" key="1">
    <source>
        <dbReference type="SAM" id="MobiDB-lite"/>
    </source>
</evidence>
<gene>
    <name evidence="2" type="ORF">THIOM_002062</name>
</gene>
<name>A0A0A6P0Z7_9GAMM</name>
<dbReference type="AlphaFoldDB" id="A0A0A6P0Z7"/>
<reference evidence="2 3" key="1">
    <citation type="submission" date="2016-05" db="EMBL/GenBank/DDBJ databases">
        <title>Single-cell genome of chain-forming Candidatus Thiomargarita nelsonii and comparison to other large sulfur-oxidizing bacteria.</title>
        <authorList>
            <person name="Winkel M."/>
            <person name="Salman V."/>
            <person name="Woyke T."/>
            <person name="Schulz-Vogt H."/>
            <person name="Richter M."/>
            <person name="Flood B."/>
            <person name="Bailey J."/>
            <person name="Amann R."/>
            <person name="Mussmann M."/>
        </authorList>
    </citation>
    <scope>NUCLEOTIDE SEQUENCE [LARGE SCALE GENOMIC DNA]</scope>
    <source>
        <strain evidence="2 3">THI036</strain>
    </source>
</reference>
<evidence type="ECO:0000313" key="3">
    <source>
        <dbReference type="Proteomes" id="UP000076962"/>
    </source>
</evidence>
<feature type="region of interest" description="Disordered" evidence="1">
    <location>
        <begin position="42"/>
        <end position="61"/>
    </location>
</feature>
<evidence type="ECO:0000313" key="2">
    <source>
        <dbReference type="EMBL" id="OAD22148.1"/>
    </source>
</evidence>
<organism evidence="2 3">
    <name type="scientific">Candidatus Thiomargarita nelsonii</name>
    <dbReference type="NCBI Taxonomy" id="1003181"/>
    <lineage>
        <taxon>Bacteria</taxon>
        <taxon>Pseudomonadati</taxon>
        <taxon>Pseudomonadota</taxon>
        <taxon>Gammaproteobacteria</taxon>
        <taxon>Thiotrichales</taxon>
        <taxon>Thiotrichaceae</taxon>
        <taxon>Thiomargarita</taxon>
    </lineage>
</organism>
<keyword evidence="3" id="KW-1185">Reference proteome</keyword>
<dbReference type="EMBL" id="LUTY01001138">
    <property type="protein sequence ID" value="OAD22148.1"/>
    <property type="molecule type" value="Genomic_DNA"/>
</dbReference>